<organism evidence="1 2">
    <name type="scientific">Aspergillus taichungensis</name>
    <dbReference type="NCBI Taxonomy" id="482145"/>
    <lineage>
        <taxon>Eukaryota</taxon>
        <taxon>Fungi</taxon>
        <taxon>Dikarya</taxon>
        <taxon>Ascomycota</taxon>
        <taxon>Pezizomycotina</taxon>
        <taxon>Eurotiomycetes</taxon>
        <taxon>Eurotiomycetidae</taxon>
        <taxon>Eurotiales</taxon>
        <taxon>Aspergillaceae</taxon>
        <taxon>Aspergillus</taxon>
        <taxon>Aspergillus subgen. Circumdati</taxon>
    </lineage>
</organism>
<dbReference type="AlphaFoldDB" id="A0A2J5HX15"/>
<keyword evidence="2" id="KW-1185">Reference proteome</keyword>
<evidence type="ECO:0000313" key="1">
    <source>
        <dbReference type="EMBL" id="PLN81928.1"/>
    </source>
</evidence>
<dbReference type="EMBL" id="KZ559531">
    <property type="protein sequence ID" value="PLN81928.1"/>
    <property type="molecule type" value="Genomic_DNA"/>
</dbReference>
<gene>
    <name evidence="1" type="ORF">BDW42DRAFT_167663</name>
</gene>
<accession>A0A2J5HX15</accession>
<evidence type="ECO:0000313" key="2">
    <source>
        <dbReference type="Proteomes" id="UP000235023"/>
    </source>
</evidence>
<protein>
    <submittedName>
        <fullName evidence="1">Uncharacterized protein</fullName>
    </submittedName>
</protein>
<sequence>MCAPRNCKPGYLLIVYLVIYWRGTAKVWYVGPCLWTEKRQSFLPSPDPGTDILVRAA</sequence>
<proteinExistence type="predicted"/>
<name>A0A2J5HX15_9EURO</name>
<reference evidence="2" key="1">
    <citation type="submission" date="2017-12" db="EMBL/GenBank/DDBJ databases">
        <authorList>
            <consortium name="DOE Joint Genome Institute"/>
            <person name="Mondo S.J."/>
            <person name="Kjaerbolling I."/>
            <person name="Vesth T.C."/>
            <person name="Frisvad J.C."/>
            <person name="Nybo J.L."/>
            <person name="Theobald S."/>
            <person name="Kuo A."/>
            <person name="Bowyer P."/>
            <person name="Matsuda Y."/>
            <person name="Lyhne E.K."/>
            <person name="Kogle M.E."/>
            <person name="Clum A."/>
            <person name="Lipzen A."/>
            <person name="Salamov A."/>
            <person name="Ngan C.Y."/>
            <person name="Daum C."/>
            <person name="Chiniquy J."/>
            <person name="Barry K."/>
            <person name="LaButti K."/>
            <person name="Haridas S."/>
            <person name="Simmons B.A."/>
            <person name="Magnuson J.K."/>
            <person name="Mortensen U.H."/>
            <person name="Larsen T.O."/>
            <person name="Grigoriev I.V."/>
            <person name="Baker S.E."/>
            <person name="Andersen M.R."/>
            <person name="Nordberg H.P."/>
            <person name="Cantor M.N."/>
            <person name="Hua S.X."/>
        </authorList>
    </citation>
    <scope>NUCLEOTIDE SEQUENCE [LARGE SCALE GENOMIC DNA]</scope>
    <source>
        <strain evidence="2">IBT 19404</strain>
    </source>
</reference>
<dbReference type="Proteomes" id="UP000235023">
    <property type="component" value="Unassembled WGS sequence"/>
</dbReference>